<protein>
    <recommendedName>
        <fullName evidence="1">Tudor domain-containing protein</fullName>
    </recommendedName>
</protein>
<organism evidence="2 3">
    <name type="scientific">Phlebotomus papatasi</name>
    <name type="common">Sandfly</name>
    <dbReference type="NCBI Taxonomy" id="29031"/>
    <lineage>
        <taxon>Eukaryota</taxon>
        <taxon>Metazoa</taxon>
        <taxon>Ecdysozoa</taxon>
        <taxon>Arthropoda</taxon>
        <taxon>Hexapoda</taxon>
        <taxon>Insecta</taxon>
        <taxon>Pterygota</taxon>
        <taxon>Neoptera</taxon>
        <taxon>Endopterygota</taxon>
        <taxon>Diptera</taxon>
        <taxon>Nematocera</taxon>
        <taxon>Psychodoidea</taxon>
        <taxon>Psychodidae</taxon>
        <taxon>Phlebotomus</taxon>
        <taxon>Phlebotomus</taxon>
    </lineage>
</organism>
<proteinExistence type="predicted"/>
<feature type="domain" description="Tudor" evidence="1">
    <location>
        <begin position="346"/>
        <end position="404"/>
    </location>
</feature>
<name>A0A1B0DNN9_PHLPP</name>
<dbReference type="Pfam" id="PF16064">
    <property type="entry name" value="DUF4806"/>
    <property type="match status" value="1"/>
</dbReference>
<dbReference type="InterPro" id="IPR002999">
    <property type="entry name" value="Tudor"/>
</dbReference>
<dbReference type="Proteomes" id="UP000092462">
    <property type="component" value="Unassembled WGS sequence"/>
</dbReference>
<dbReference type="InterPro" id="IPR035437">
    <property type="entry name" value="SNase_OB-fold_sf"/>
</dbReference>
<dbReference type="AlphaFoldDB" id="A0A1B0DNN9"/>
<dbReference type="CDD" id="cd20379">
    <property type="entry name" value="Tudor_dTUD-like"/>
    <property type="match status" value="1"/>
</dbReference>
<dbReference type="EMBL" id="AJVK01007637">
    <property type="status" value="NOT_ANNOTATED_CDS"/>
    <property type="molecule type" value="Genomic_DNA"/>
</dbReference>
<dbReference type="Pfam" id="PF00567">
    <property type="entry name" value="TUDOR"/>
    <property type="match status" value="4"/>
</dbReference>
<keyword evidence="3" id="KW-1185">Reference proteome</keyword>
<dbReference type="GO" id="GO:0005737">
    <property type="term" value="C:cytoplasm"/>
    <property type="evidence" value="ECO:0007669"/>
    <property type="project" value="UniProtKB-ARBA"/>
</dbReference>
<dbReference type="SMART" id="SM00333">
    <property type="entry name" value="TUDOR"/>
    <property type="match status" value="4"/>
</dbReference>
<feature type="domain" description="Tudor" evidence="1">
    <location>
        <begin position="919"/>
        <end position="977"/>
    </location>
</feature>
<dbReference type="Gene3D" id="2.40.50.90">
    <property type="match status" value="4"/>
</dbReference>
<dbReference type="Gene3D" id="2.30.30.140">
    <property type="match status" value="4"/>
</dbReference>
<evidence type="ECO:0000313" key="3">
    <source>
        <dbReference type="Proteomes" id="UP000092462"/>
    </source>
</evidence>
<dbReference type="EMBL" id="AJVK01007636">
    <property type="status" value="NOT_ANNOTATED_CDS"/>
    <property type="molecule type" value="Genomic_DNA"/>
</dbReference>
<dbReference type="FunFam" id="2.30.30.140:FF:000018">
    <property type="entry name" value="Serine/threonine-protein kinase 31"/>
    <property type="match status" value="1"/>
</dbReference>
<reference evidence="2" key="1">
    <citation type="submission" date="2022-08" db="UniProtKB">
        <authorList>
            <consortium name="EnsemblMetazoa"/>
        </authorList>
    </citation>
    <scope>IDENTIFICATION</scope>
    <source>
        <strain evidence="2">Israel</strain>
    </source>
</reference>
<dbReference type="VEuPathDB" id="VectorBase:PPAI010084"/>
<dbReference type="InterPro" id="IPR032071">
    <property type="entry name" value="DUF4806"/>
</dbReference>
<dbReference type="VEuPathDB" id="VectorBase:PPAPM1_007376"/>
<sequence>MPVKRMEIRDKIVLGRPIMMASDGRITPSSTTTCTIANNFNNFNNINTIASQSIPKIITPSDLQALVGPRTEVRIVSFQEIPNNSYEQLVKEVAEVKADVKKALSEISQIKNLICQLLNQPQHPNVESPEPPIVVPIRASFPIDNITEMSAIENKLAENEDFFQNMVNEFTNYLEHETENRNARSCSYAIVDQFFTRDFLLNFTWTGSTRNEGAKFAMRTFQNIIKLFYTVINNAADSACDMAEIEDFFKSILKNSQKRVSSLNGERNRCTSNKKPKNQNIMTSDSSYSKIDDCEVVCINDDGILVAFVESLNVVYVQNSEFTEVLTQLINEMYSHYESDHTICTSVTPRKVYAVKSVVDDNWYRGEVVSVSGQEVTVKYVDYGNTEVVRFECLRNLTGYFGQASSYAVKVFLPMELIEGEGERKEEKEALEEKVVSEFGKMIVNLVPQMKVLRKYKGEWIVDLCVNGCSVAEELEKKGLARAADEDVVCRLIDSQENSDELEGEKNGVLVYVTHIVNPHEFYVQLEADTEAIDQLQESIQIVGESMPQLMDVKVGDLCLAKYSMDGNWYRAKILDSTEDITSVQFLDYGNMDVITDGTLIREISDAFEKFIPYARRLALPLIPKDHQDEWRHEAIEAMQKLYQDQPARYTVISQADDLAYVHLITEEGTSAEEMLLKMSLAEPLSIIEPHSVGFVSHINSLTDFYMQLERDTADLEFISYSLSELGAKEGSAEENVEEGKMYAALFDEDNSWYRAKLIHSAAAGELEVIFVDYGNTAITNSVKYLPDKIAELPILSRKCSLKLPESGKWSEEAEKKFVELAQEGATCFNIVPLAPGQTTLVRLLLDGKDVMEILSQEEEHQENVPAESPKIAEEKNIFAQVSHINSPGDFYLHLSTRSDILDKVLNHLENPPMDPVTERRTDKICAATFSADGCVYRAKIEGTEDDKFKVFFIDYGNTTVTSDLWELSQEFQAIEPLAIRCALEKTTPGNWTKDHLEKFLELSKGGEENFQVIFVDRSSTPILVKLLLNGQEISLESPEESWQTLESQISSLTEEMVNASMVRRDAEAIASEICDLSITQCEDELNAIIHPAHSTQLSDIPEDP</sequence>
<dbReference type="SUPFAM" id="SSF63748">
    <property type="entry name" value="Tudor/PWWP/MBT"/>
    <property type="match status" value="4"/>
</dbReference>
<evidence type="ECO:0000313" key="2">
    <source>
        <dbReference type="EnsemblMetazoa" id="PPAI010084-PA"/>
    </source>
</evidence>
<dbReference type="EnsemblMetazoa" id="PPAI010084-RA">
    <property type="protein sequence ID" value="PPAI010084-PA"/>
    <property type="gene ID" value="PPAI010084"/>
</dbReference>
<dbReference type="PROSITE" id="PS50304">
    <property type="entry name" value="TUDOR"/>
    <property type="match status" value="4"/>
</dbReference>
<feature type="domain" description="Tudor" evidence="1">
    <location>
        <begin position="552"/>
        <end position="610"/>
    </location>
</feature>
<accession>A0A1B0DNN9</accession>
<dbReference type="EMBL" id="AJVK01007638">
    <property type="status" value="NOT_ANNOTATED_CDS"/>
    <property type="molecule type" value="Genomic_DNA"/>
</dbReference>
<feature type="domain" description="Tudor" evidence="1">
    <location>
        <begin position="736"/>
        <end position="795"/>
    </location>
</feature>
<dbReference type="InterPro" id="IPR050621">
    <property type="entry name" value="Tudor_domain_containing"/>
</dbReference>
<evidence type="ECO:0000259" key="1">
    <source>
        <dbReference type="PROSITE" id="PS50304"/>
    </source>
</evidence>
<dbReference type="VEuPathDB" id="VectorBase:PPAPM1_011170"/>
<dbReference type="PANTHER" id="PTHR22948">
    <property type="entry name" value="TUDOR DOMAIN CONTAINING PROTEIN"/>
    <property type="match status" value="1"/>
</dbReference>